<dbReference type="NCBIfam" id="TIGR01509">
    <property type="entry name" value="HAD-SF-IA-v3"/>
    <property type="match status" value="1"/>
</dbReference>
<dbReference type="PANTHER" id="PTHR46470:SF4">
    <property type="entry name" value="5-AMINO-6-(5-PHOSPHO-D-RIBITYLAMINO)URACIL PHOSPHATASE YIGB"/>
    <property type="match status" value="1"/>
</dbReference>
<accession>A0A1V3N917</accession>
<dbReference type="STRING" id="108003.B1C78_16170"/>
<evidence type="ECO:0000313" key="5">
    <source>
        <dbReference type="Proteomes" id="UP000189462"/>
    </source>
</evidence>
<dbReference type="SFLD" id="SFLDS00003">
    <property type="entry name" value="Haloacid_Dehalogenase"/>
    <property type="match status" value="1"/>
</dbReference>
<reference evidence="4 5" key="1">
    <citation type="submission" date="2017-02" db="EMBL/GenBank/DDBJ databases">
        <title>Genomic diversity within the haloalkaliphilic genus Thioalkalivibrio.</title>
        <authorList>
            <person name="Ahn A.-C."/>
            <person name="Meier-Kolthoff J."/>
            <person name="Overmars L."/>
            <person name="Richter M."/>
            <person name="Woyke T."/>
            <person name="Sorokin D.Y."/>
            <person name="Muyzer G."/>
        </authorList>
    </citation>
    <scope>NUCLEOTIDE SEQUENCE [LARGE SCALE GENOMIC DNA]</scope>
    <source>
        <strain evidence="4 5">ALJD</strain>
    </source>
</reference>
<protein>
    <submittedName>
        <fullName evidence="4">Haloacid dehalogenase</fullName>
    </submittedName>
</protein>
<comment type="caution">
    <text evidence="4">The sequence shown here is derived from an EMBL/GenBank/DDBJ whole genome shotgun (WGS) entry which is preliminary data.</text>
</comment>
<dbReference type="AlphaFoldDB" id="A0A1V3N917"/>
<keyword evidence="2" id="KW-0378">Hydrolase</keyword>
<dbReference type="OrthoDB" id="367448at2"/>
<evidence type="ECO:0000313" key="4">
    <source>
        <dbReference type="EMBL" id="OOG21473.1"/>
    </source>
</evidence>
<dbReference type="Proteomes" id="UP000189462">
    <property type="component" value="Unassembled WGS sequence"/>
</dbReference>
<dbReference type="Gene3D" id="3.40.50.1000">
    <property type="entry name" value="HAD superfamily/HAD-like"/>
    <property type="match status" value="1"/>
</dbReference>
<dbReference type="RefSeq" id="WP_077280186.1">
    <property type="nucleotide sequence ID" value="NZ_MVBK01000125.1"/>
</dbReference>
<sequence>MPIRCITFDLDDTLWDCMPVIERAERVFHDWLTVHFPRIATRYDYPAMVAHRKEWFAQYPELHHDLTTLRKRWLAQLAREEGYDEGLVEPGFRVFWEARNQVALYDDVLDTLDRLKGRYVLGAITNGNADVHHIGIGGYFDFFVTAARAGAAKPHPDIFTAALDEAGTAARETLHVGDDPVRDVIGAARVGMHTLWVNPQELPAPEGCTPDGEVRSVGEVVPWVNGRRNALRAKVEG</sequence>
<dbReference type="InterPro" id="IPR006439">
    <property type="entry name" value="HAD-SF_hydro_IA"/>
</dbReference>
<comment type="cofactor">
    <cofactor evidence="1">
        <name>Mg(2+)</name>
        <dbReference type="ChEBI" id="CHEBI:18420"/>
    </cofactor>
</comment>
<dbReference type="PRINTS" id="PR00413">
    <property type="entry name" value="HADHALOGNASE"/>
</dbReference>
<evidence type="ECO:0000256" key="1">
    <source>
        <dbReference type="ARBA" id="ARBA00001946"/>
    </source>
</evidence>
<proteinExistence type="predicted"/>
<dbReference type="PANTHER" id="PTHR46470">
    <property type="entry name" value="N-ACYLNEURAMINATE-9-PHOSPHATASE"/>
    <property type="match status" value="1"/>
</dbReference>
<evidence type="ECO:0000256" key="2">
    <source>
        <dbReference type="ARBA" id="ARBA00022801"/>
    </source>
</evidence>
<dbReference type="EMBL" id="MVBK01000125">
    <property type="protein sequence ID" value="OOG21473.1"/>
    <property type="molecule type" value="Genomic_DNA"/>
</dbReference>
<dbReference type="Gene3D" id="1.20.120.1600">
    <property type="match status" value="1"/>
</dbReference>
<dbReference type="InterPro" id="IPR051400">
    <property type="entry name" value="HAD-like_hydrolase"/>
</dbReference>
<dbReference type="SUPFAM" id="SSF56784">
    <property type="entry name" value="HAD-like"/>
    <property type="match status" value="1"/>
</dbReference>
<dbReference type="GO" id="GO:0009231">
    <property type="term" value="P:riboflavin biosynthetic process"/>
    <property type="evidence" value="ECO:0007669"/>
    <property type="project" value="TreeGrafter"/>
</dbReference>
<dbReference type="NCBIfam" id="TIGR01549">
    <property type="entry name" value="HAD-SF-IA-v1"/>
    <property type="match status" value="1"/>
</dbReference>
<name>A0A1V3N917_9GAMM</name>
<dbReference type="InterPro" id="IPR023214">
    <property type="entry name" value="HAD_sf"/>
</dbReference>
<keyword evidence="5" id="KW-1185">Reference proteome</keyword>
<dbReference type="InterPro" id="IPR036412">
    <property type="entry name" value="HAD-like_sf"/>
</dbReference>
<organism evidence="4 5">
    <name type="scientific">Thioalkalivibrio denitrificans</name>
    <dbReference type="NCBI Taxonomy" id="108003"/>
    <lineage>
        <taxon>Bacteria</taxon>
        <taxon>Pseudomonadati</taxon>
        <taxon>Pseudomonadota</taxon>
        <taxon>Gammaproteobacteria</taxon>
        <taxon>Chromatiales</taxon>
        <taxon>Ectothiorhodospiraceae</taxon>
        <taxon>Thioalkalivibrio</taxon>
    </lineage>
</organism>
<gene>
    <name evidence="4" type="ORF">B1C78_16170</name>
</gene>
<keyword evidence="3" id="KW-0460">Magnesium</keyword>
<dbReference type="GO" id="GO:0016787">
    <property type="term" value="F:hydrolase activity"/>
    <property type="evidence" value="ECO:0007669"/>
    <property type="project" value="UniProtKB-KW"/>
</dbReference>
<dbReference type="SFLD" id="SFLDG01129">
    <property type="entry name" value="C1.5:_HAD__Beta-PGM__Phosphata"/>
    <property type="match status" value="1"/>
</dbReference>
<dbReference type="Pfam" id="PF00702">
    <property type="entry name" value="Hydrolase"/>
    <property type="match status" value="1"/>
</dbReference>
<evidence type="ECO:0000256" key="3">
    <source>
        <dbReference type="ARBA" id="ARBA00022842"/>
    </source>
</evidence>